<evidence type="ECO:0000313" key="2">
    <source>
        <dbReference type="Proteomes" id="UP001519287"/>
    </source>
</evidence>
<gene>
    <name evidence="1" type="ORF">J2Z66_008464</name>
</gene>
<dbReference type="Proteomes" id="UP001519287">
    <property type="component" value="Unassembled WGS sequence"/>
</dbReference>
<evidence type="ECO:0000313" key="1">
    <source>
        <dbReference type="EMBL" id="MBP1996816.1"/>
    </source>
</evidence>
<dbReference type="InterPro" id="IPR052411">
    <property type="entry name" value="c-mor_Regulatory_Protein"/>
</dbReference>
<keyword evidence="2" id="KW-1185">Reference proteome</keyword>
<dbReference type="SUPFAM" id="SSF46689">
    <property type="entry name" value="Homeodomain-like"/>
    <property type="match status" value="1"/>
</dbReference>
<protein>
    <submittedName>
        <fullName evidence="1">Mor family transcriptional regulator</fullName>
    </submittedName>
</protein>
<dbReference type="InterPro" id="IPR009057">
    <property type="entry name" value="Homeodomain-like_sf"/>
</dbReference>
<reference evidence="1 2" key="1">
    <citation type="submission" date="2021-03" db="EMBL/GenBank/DDBJ databases">
        <title>Genomic Encyclopedia of Type Strains, Phase IV (KMG-IV): sequencing the most valuable type-strain genomes for metagenomic binning, comparative biology and taxonomic classification.</title>
        <authorList>
            <person name="Goeker M."/>
        </authorList>
    </citation>
    <scope>NUCLEOTIDE SEQUENCE [LARGE SCALE GENOMIC DNA]</scope>
    <source>
        <strain evidence="1 2">DSM 26048</strain>
    </source>
</reference>
<accession>A0ABS4JAE7</accession>
<proteinExistence type="predicted"/>
<dbReference type="PANTHER" id="PTHR37812:SF1">
    <property type="entry name" value="MU-LIKE PROPHAGE FLUMU PROTEIN C"/>
    <property type="match status" value="1"/>
</dbReference>
<dbReference type="PANTHER" id="PTHR37812">
    <property type="entry name" value="MU-LIKE PROPHAGE FLUMU PROTEIN C"/>
    <property type="match status" value="1"/>
</dbReference>
<comment type="caution">
    <text evidence="1">The sequence shown here is derived from an EMBL/GenBank/DDBJ whole genome shotgun (WGS) entry which is preliminary data.</text>
</comment>
<sequence>MKYANAVTVFPEKLLKEIQKYIQGGIIYIPSPKETHKKWGQNSGSRKYLDDRNEEIREGYLNGSSIDELSDTFCLSYHSIRKIIYSKK</sequence>
<dbReference type="NCBIfam" id="NF040785">
    <property type="entry name" value="CD3324_fam"/>
    <property type="match status" value="1"/>
</dbReference>
<organism evidence="1 2">
    <name type="scientific">Paenibacillus eucommiae</name>
    <dbReference type="NCBI Taxonomy" id="1355755"/>
    <lineage>
        <taxon>Bacteria</taxon>
        <taxon>Bacillati</taxon>
        <taxon>Bacillota</taxon>
        <taxon>Bacilli</taxon>
        <taxon>Bacillales</taxon>
        <taxon>Paenibacillaceae</taxon>
        <taxon>Paenibacillus</taxon>
    </lineage>
</organism>
<dbReference type="InterPro" id="IPR049739">
    <property type="entry name" value="YraL-like"/>
</dbReference>
<dbReference type="RefSeq" id="WP_209979585.1">
    <property type="nucleotide sequence ID" value="NZ_JAGGLB010000057.1"/>
</dbReference>
<name>A0ABS4JAE7_9BACL</name>
<dbReference type="EMBL" id="JAGGLB010000057">
    <property type="protein sequence ID" value="MBP1996816.1"/>
    <property type="molecule type" value="Genomic_DNA"/>
</dbReference>